<keyword evidence="5" id="KW-1185">Reference proteome</keyword>
<dbReference type="PROSITE" id="PS50977">
    <property type="entry name" value="HTH_TETR_2"/>
    <property type="match status" value="1"/>
</dbReference>
<dbReference type="SUPFAM" id="SSF46689">
    <property type="entry name" value="Homeodomain-like"/>
    <property type="match status" value="1"/>
</dbReference>
<feature type="domain" description="HTH tetR-type" evidence="3">
    <location>
        <begin position="1"/>
        <end position="60"/>
    </location>
</feature>
<organism evidence="4 5">
    <name type="scientific">Agrococcus casei LMG 22410</name>
    <dbReference type="NCBI Taxonomy" id="1255656"/>
    <lineage>
        <taxon>Bacteria</taxon>
        <taxon>Bacillati</taxon>
        <taxon>Actinomycetota</taxon>
        <taxon>Actinomycetes</taxon>
        <taxon>Micrococcales</taxon>
        <taxon>Microbacteriaceae</taxon>
        <taxon>Agrococcus</taxon>
    </lineage>
</organism>
<evidence type="ECO:0000313" key="4">
    <source>
        <dbReference type="EMBL" id="SJM62199.1"/>
    </source>
</evidence>
<dbReference type="Proteomes" id="UP000195787">
    <property type="component" value="Unassembled WGS sequence"/>
</dbReference>
<evidence type="ECO:0000256" key="2">
    <source>
        <dbReference type="PROSITE-ProRule" id="PRU00335"/>
    </source>
</evidence>
<proteinExistence type="predicted"/>
<dbReference type="RefSeq" id="WP_086992060.1">
    <property type="nucleotide sequence ID" value="NZ_FUHU01000036.1"/>
</dbReference>
<evidence type="ECO:0000256" key="1">
    <source>
        <dbReference type="ARBA" id="ARBA00023125"/>
    </source>
</evidence>
<evidence type="ECO:0000259" key="3">
    <source>
        <dbReference type="PROSITE" id="PS50977"/>
    </source>
</evidence>
<protein>
    <submittedName>
        <fullName evidence="4">Predicted biotin repressor from TetR family</fullName>
    </submittedName>
</protein>
<dbReference type="AlphaFoldDB" id="A0A1R4G1Y7"/>
<dbReference type="OrthoDB" id="3819648at2"/>
<gene>
    <name evidence="4" type="ORF">CZ674_08175</name>
</gene>
<dbReference type="InterPro" id="IPR001647">
    <property type="entry name" value="HTH_TetR"/>
</dbReference>
<evidence type="ECO:0000313" key="5">
    <source>
        <dbReference type="Proteomes" id="UP000195787"/>
    </source>
</evidence>
<dbReference type="Gene3D" id="1.10.10.60">
    <property type="entry name" value="Homeodomain-like"/>
    <property type="match status" value="1"/>
</dbReference>
<dbReference type="Pfam" id="PF00440">
    <property type="entry name" value="TetR_N"/>
    <property type="match status" value="1"/>
</dbReference>
<feature type="DNA-binding region" description="H-T-H motif" evidence="2">
    <location>
        <begin position="23"/>
        <end position="42"/>
    </location>
</feature>
<accession>A0A1R4G1Y7</accession>
<name>A0A1R4G1Y7_9MICO</name>
<dbReference type="EMBL" id="FUHU01000036">
    <property type="protein sequence ID" value="SJM62199.1"/>
    <property type="molecule type" value="Genomic_DNA"/>
</dbReference>
<dbReference type="GeneID" id="303173189"/>
<dbReference type="Gene3D" id="1.10.357.10">
    <property type="entry name" value="Tetracycline Repressor, domain 2"/>
    <property type="match status" value="1"/>
</dbReference>
<sequence>MHIEQVVDAAIAQLDRLGLPDLSMRQVAAALEVQPSALYWHVASKQHLLGLVADRILADCPQRVSVVGQVDSLRLALLARRDGAELVASSIALGMGGHGLRDRLRRAAGEVPETQREAVVEACALLLLGSTQLEQQRSQAAAIGVELGDEQPTVSLAELARLMLVGSRRL</sequence>
<dbReference type="InterPro" id="IPR009057">
    <property type="entry name" value="Homeodomain-like_sf"/>
</dbReference>
<keyword evidence="1 2" id="KW-0238">DNA-binding</keyword>
<reference evidence="4 5" key="1">
    <citation type="submission" date="2017-02" db="EMBL/GenBank/DDBJ databases">
        <authorList>
            <person name="Peterson S.W."/>
        </authorList>
    </citation>
    <scope>NUCLEOTIDE SEQUENCE [LARGE SCALE GENOMIC DNA]</scope>
    <source>
        <strain evidence="4 5">LMG 22410</strain>
    </source>
</reference>
<dbReference type="GO" id="GO:0003677">
    <property type="term" value="F:DNA binding"/>
    <property type="evidence" value="ECO:0007669"/>
    <property type="project" value="UniProtKB-UniRule"/>
</dbReference>